<evidence type="ECO:0000256" key="1">
    <source>
        <dbReference type="SAM" id="Phobius"/>
    </source>
</evidence>
<feature type="transmembrane region" description="Helical" evidence="1">
    <location>
        <begin position="74"/>
        <end position="101"/>
    </location>
</feature>
<keyword evidence="3" id="KW-1185">Reference proteome</keyword>
<feature type="transmembrane region" description="Helical" evidence="1">
    <location>
        <begin position="210"/>
        <end position="233"/>
    </location>
</feature>
<feature type="transmembrane region" description="Helical" evidence="1">
    <location>
        <begin position="170"/>
        <end position="198"/>
    </location>
</feature>
<feature type="transmembrane region" description="Helical" evidence="1">
    <location>
        <begin position="113"/>
        <end position="133"/>
    </location>
</feature>
<protein>
    <recommendedName>
        <fullName evidence="4">Glycosyltransferase RgtA/B/C/D-like domain-containing protein</fullName>
    </recommendedName>
</protein>
<dbReference type="Proteomes" id="UP000768567">
    <property type="component" value="Unassembled WGS sequence"/>
</dbReference>
<dbReference type="RefSeq" id="WP_193501501.1">
    <property type="nucleotide sequence ID" value="NZ_JADCKC010000002.1"/>
</dbReference>
<organism evidence="2 3">
    <name type="scientific">Gemmiger gallinarum</name>
    <dbReference type="NCBI Taxonomy" id="2779354"/>
    <lineage>
        <taxon>Bacteria</taxon>
        <taxon>Bacillati</taxon>
        <taxon>Bacillota</taxon>
        <taxon>Clostridia</taxon>
        <taxon>Eubacteriales</taxon>
        <taxon>Gemmiger</taxon>
    </lineage>
</organism>
<feature type="transmembrane region" description="Helical" evidence="1">
    <location>
        <begin position="390"/>
        <end position="408"/>
    </location>
</feature>
<feature type="transmembrane region" description="Helical" evidence="1">
    <location>
        <begin position="308"/>
        <end position="330"/>
    </location>
</feature>
<accession>A0ABR9R3W9</accession>
<feature type="transmembrane region" description="Helical" evidence="1">
    <location>
        <begin position="363"/>
        <end position="383"/>
    </location>
</feature>
<evidence type="ECO:0000313" key="3">
    <source>
        <dbReference type="Proteomes" id="UP000768567"/>
    </source>
</evidence>
<gene>
    <name evidence="2" type="ORF">INF35_08625</name>
</gene>
<evidence type="ECO:0008006" key="4">
    <source>
        <dbReference type="Google" id="ProtNLM"/>
    </source>
</evidence>
<keyword evidence="1" id="KW-0812">Transmembrane</keyword>
<proteinExistence type="predicted"/>
<comment type="caution">
    <text evidence="2">The sequence shown here is derived from an EMBL/GenBank/DDBJ whole genome shotgun (WGS) entry which is preliminary data.</text>
</comment>
<sequence>MQATKRHIGPEHFIGALLILLAAASVVKTLFVGLEIDEEYALSIGWRLIQGDSLFYTMWEPHQLSALTDAALMWPYWAITGTTTGILLYMRVVMLVLKALLSVWFYRTMRRDLAPRTAFLTALALFAYTPKWFLAPDYISQQFHFTVAAFLCFYAYYADGCKKLWKLVPGGIFLSLSVLAFPQSAFAAPVYLIGMFLLGRRAGEKRFLGLPAGMLVTLLTCVVCAGAFLLYVLQDMSVRTLMARAALILNDPQYDFTFSQRLALLGSQAADVAKFLVKPGGAALAVVCAGIARDIALRHERPIRNIRYWLNILFALFSAATVLLCLARALRDSSLDERYFCPVLVIGGLWFFRSGRGTPRDRLFWLGYLPGVAAYLFILRSTLLGFSATFMYLTWPGLCAVLALALQTRAAENGDTDPCTPYALDADWADGIVLSFVAFLFVCRAFLILTTGWKPCDVLNTSLTYLSDGPAAGTWADTATADMYYALEEALDSHTGEKVLISTGDVHGLAFLMADGTLETAQASVISSTDSDNRFASYYLELPEKTPDIIVYNDDCIRDLDEFHAWLEEHFTISGRSRVHYGSASLEVLTVEH</sequence>
<evidence type="ECO:0000313" key="2">
    <source>
        <dbReference type="EMBL" id="MBE5037847.1"/>
    </source>
</evidence>
<feature type="transmembrane region" description="Helical" evidence="1">
    <location>
        <begin position="12"/>
        <end position="34"/>
    </location>
</feature>
<keyword evidence="1" id="KW-0472">Membrane</keyword>
<reference evidence="2 3" key="1">
    <citation type="submission" date="2020-10" db="EMBL/GenBank/DDBJ databases">
        <title>ChiBAC.</title>
        <authorList>
            <person name="Zenner C."/>
            <person name="Hitch T.C.A."/>
            <person name="Clavel T."/>
        </authorList>
    </citation>
    <scope>NUCLEOTIDE SEQUENCE [LARGE SCALE GENOMIC DNA]</scope>
    <source>
        <strain evidence="2 3">DSM 109015</strain>
    </source>
</reference>
<feature type="transmembrane region" description="Helical" evidence="1">
    <location>
        <begin position="139"/>
        <end position="158"/>
    </location>
</feature>
<name>A0ABR9R3W9_9FIRM</name>
<dbReference type="EMBL" id="JADCKC010000002">
    <property type="protein sequence ID" value="MBE5037847.1"/>
    <property type="molecule type" value="Genomic_DNA"/>
</dbReference>
<feature type="transmembrane region" description="Helical" evidence="1">
    <location>
        <begin position="428"/>
        <end position="449"/>
    </location>
</feature>
<keyword evidence="1" id="KW-1133">Transmembrane helix</keyword>